<evidence type="ECO:0000259" key="4">
    <source>
        <dbReference type="Pfam" id="PF07992"/>
    </source>
</evidence>
<dbReference type="RefSeq" id="WP_011875245.1">
    <property type="nucleotide sequence ID" value="NZ_BAAAGS010000029.1"/>
</dbReference>
<dbReference type="SUPFAM" id="SSF51905">
    <property type="entry name" value="FAD/NAD(P)-binding domain"/>
    <property type="match status" value="1"/>
</dbReference>
<organism evidence="5 6">
    <name type="scientific">Saccharopolyspora erythraea</name>
    <name type="common">Streptomyces erythraeus</name>
    <dbReference type="NCBI Taxonomy" id="1836"/>
    <lineage>
        <taxon>Bacteria</taxon>
        <taxon>Bacillati</taxon>
        <taxon>Actinomycetota</taxon>
        <taxon>Actinomycetes</taxon>
        <taxon>Pseudonocardiales</taxon>
        <taxon>Pseudonocardiaceae</taxon>
        <taxon>Saccharopolyspora</taxon>
    </lineage>
</organism>
<dbReference type="EMBL" id="BAAAGS010000029">
    <property type="protein sequence ID" value="GAA0538295.1"/>
    <property type="molecule type" value="Genomic_DNA"/>
</dbReference>
<keyword evidence="1" id="KW-0285">Flavoprotein</keyword>
<evidence type="ECO:0000256" key="2">
    <source>
        <dbReference type="ARBA" id="ARBA00023002"/>
    </source>
</evidence>
<evidence type="ECO:0000256" key="1">
    <source>
        <dbReference type="ARBA" id="ARBA00022630"/>
    </source>
</evidence>
<dbReference type="Proteomes" id="UP001500729">
    <property type="component" value="Unassembled WGS sequence"/>
</dbReference>
<comment type="caution">
    <text evidence="5">The sequence shown here is derived from an EMBL/GenBank/DDBJ whole genome shotgun (WGS) entry which is preliminary data.</text>
</comment>
<dbReference type="Gene3D" id="3.50.50.60">
    <property type="entry name" value="FAD/NAD(P)-binding domain"/>
    <property type="match status" value="2"/>
</dbReference>
<keyword evidence="6" id="KW-1185">Reference proteome</keyword>
<evidence type="ECO:0000313" key="6">
    <source>
        <dbReference type="Proteomes" id="UP001500729"/>
    </source>
</evidence>
<name>A0ABP3NB20_SACER</name>
<dbReference type="Pfam" id="PF07992">
    <property type="entry name" value="Pyr_redox_2"/>
    <property type="match status" value="1"/>
</dbReference>
<dbReference type="InterPro" id="IPR023753">
    <property type="entry name" value="FAD/NAD-binding_dom"/>
</dbReference>
<proteinExistence type="predicted"/>
<dbReference type="PRINTS" id="PR00469">
    <property type="entry name" value="PNDRDTASEII"/>
</dbReference>
<feature type="domain" description="FAD/NAD(P)-binding" evidence="4">
    <location>
        <begin position="232"/>
        <end position="539"/>
    </location>
</feature>
<keyword evidence="2" id="KW-0560">Oxidoreductase</keyword>
<dbReference type="InterPro" id="IPR050097">
    <property type="entry name" value="Ferredoxin-NADP_redctase_2"/>
</dbReference>
<accession>A0ABP3NB20</accession>
<dbReference type="PANTHER" id="PTHR48105">
    <property type="entry name" value="THIOREDOXIN REDUCTASE 1-RELATED-RELATED"/>
    <property type="match status" value="1"/>
</dbReference>
<evidence type="ECO:0000313" key="5">
    <source>
        <dbReference type="EMBL" id="GAA0538295.1"/>
    </source>
</evidence>
<comment type="catalytic activity">
    <reaction evidence="3">
        <text>[thioredoxin]-dithiol + NADP(+) = [thioredoxin]-disulfide + NADPH + H(+)</text>
        <dbReference type="Rhea" id="RHEA:20345"/>
        <dbReference type="Rhea" id="RHEA-COMP:10698"/>
        <dbReference type="Rhea" id="RHEA-COMP:10700"/>
        <dbReference type="ChEBI" id="CHEBI:15378"/>
        <dbReference type="ChEBI" id="CHEBI:29950"/>
        <dbReference type="ChEBI" id="CHEBI:50058"/>
        <dbReference type="ChEBI" id="CHEBI:57783"/>
        <dbReference type="ChEBI" id="CHEBI:58349"/>
        <dbReference type="EC" id="1.8.1.9"/>
    </reaction>
</comment>
<reference evidence="6" key="1">
    <citation type="journal article" date="2019" name="Int. J. Syst. Evol. Microbiol.">
        <title>The Global Catalogue of Microorganisms (GCM) 10K type strain sequencing project: providing services to taxonomists for standard genome sequencing and annotation.</title>
        <authorList>
            <consortium name="The Broad Institute Genomics Platform"/>
            <consortium name="The Broad Institute Genome Sequencing Center for Infectious Disease"/>
            <person name="Wu L."/>
            <person name="Ma J."/>
        </authorList>
    </citation>
    <scope>NUCLEOTIDE SEQUENCE [LARGE SCALE GENOMIC DNA]</scope>
    <source>
        <strain evidence="6">JCM 10303</strain>
    </source>
</reference>
<protein>
    <submittedName>
        <fullName evidence="5">FAD-dependent oxidoreductase</fullName>
    </submittedName>
</protein>
<gene>
    <name evidence="5" type="ORF">GCM10009533_41840</name>
</gene>
<sequence>MSGAVLVAVDEDADALRAVERELCERYASHYRILCVRSSHEARARLDDLAAADDEVALVLSGQRLTGMTAGELLDHARRLHPHAKRGLLIGWGDWGDRATGEAIFDSIARGLIDHYVLRPSASPDELFHQAISSLLLDWAEARRASPYTIHVVAESWSGRAYELRERLGRCAIPHSFCLADTSEGRARVAEIGEGVQLPVVIFPDGKVLTDPTDAEIAMAAGSPVNPERMEFDLVIVGAGPAGLSAAVYGASEGFSTLVVDEGGLGGQATSSSLIRNYLGFPRGISGRRLAQQAYDQAWVFGAKFAFMQRATALRREHDDHFVTLSDSVRVRARAVLLATGASYRRLDVPALDALSGAGVFYGGPASEAPAMAGRDVYVLGGGNSAGQAALYLTRYARRVTLVVRAPSLRAGMSHYLAREAEATPGLEIRLGTEIVGGGGAGRLEHLVLRDREDGSEETVCADGLFIVIGARPHTEWLPPDVARDERGFVLTGAGLRDDRTWPLDRGPLLLETSMPGVFAAGDVRSGSVKRVASAVGEGSVTIQLLHQLFAANALHPRGRPQEPASPIGR</sequence>
<dbReference type="InterPro" id="IPR036188">
    <property type="entry name" value="FAD/NAD-bd_sf"/>
</dbReference>
<evidence type="ECO:0000256" key="3">
    <source>
        <dbReference type="ARBA" id="ARBA00048132"/>
    </source>
</evidence>
<dbReference type="PRINTS" id="PR00368">
    <property type="entry name" value="FADPNR"/>
</dbReference>